<dbReference type="Proteomes" id="UP000034681">
    <property type="component" value="Unassembled WGS sequence"/>
</dbReference>
<dbReference type="InterPro" id="IPR006035">
    <property type="entry name" value="Ureohydrolase"/>
</dbReference>
<dbReference type="Gene3D" id="3.40.800.10">
    <property type="entry name" value="Ureohydrolase domain"/>
    <property type="match status" value="1"/>
</dbReference>
<feature type="binding site" evidence="3">
    <location>
        <position position="198"/>
    </location>
    <ligand>
        <name>Mn(2+)</name>
        <dbReference type="ChEBI" id="CHEBI:29035"/>
        <label>1</label>
    </ligand>
</feature>
<keyword evidence="1 3" id="KW-0479">Metal-binding</keyword>
<name>A0A0M2PZG9_PROHO</name>
<feature type="binding site" evidence="3">
    <location>
        <position position="196"/>
    </location>
    <ligand>
        <name>Mn(2+)</name>
        <dbReference type="ChEBI" id="CHEBI:29035"/>
        <label>1</label>
    </ligand>
</feature>
<dbReference type="OrthoDB" id="9788689at2"/>
<feature type="compositionally biased region" description="Basic and acidic residues" evidence="5">
    <location>
        <begin position="10"/>
        <end position="21"/>
    </location>
</feature>
<dbReference type="InterPro" id="IPR023696">
    <property type="entry name" value="Ureohydrolase_dom_sf"/>
</dbReference>
<keyword evidence="2" id="KW-0378">Hydrolase</keyword>
<feature type="binding site" evidence="3">
    <location>
        <position position="287"/>
    </location>
    <ligand>
        <name>Mn(2+)</name>
        <dbReference type="ChEBI" id="CHEBI:29035"/>
        <label>1</label>
    </ligand>
</feature>
<dbReference type="PRINTS" id="PR00116">
    <property type="entry name" value="ARGINASE"/>
</dbReference>
<reference evidence="6" key="1">
    <citation type="submission" date="2012-04" db="EMBL/GenBank/DDBJ databases">
        <authorList>
            <person name="Borisov I.G."/>
            <person name="Ivanikova N.V."/>
            <person name="Pinevich A.V."/>
        </authorList>
    </citation>
    <scope>NUCLEOTIDE SEQUENCE</scope>
    <source>
        <strain evidence="6">CALU 1027</strain>
    </source>
</reference>
<dbReference type="GO" id="GO:0008783">
    <property type="term" value="F:agmatinase activity"/>
    <property type="evidence" value="ECO:0007669"/>
    <property type="project" value="TreeGrafter"/>
</dbReference>
<dbReference type="PANTHER" id="PTHR11358:SF26">
    <property type="entry name" value="GUANIDINO ACID HYDROLASE, MITOCHONDRIAL"/>
    <property type="match status" value="1"/>
</dbReference>
<dbReference type="STRING" id="317619.GCA_000332315_04173"/>
<dbReference type="RefSeq" id="WP_017714306.1">
    <property type="nucleotide sequence ID" value="NZ_KB235941.1"/>
</dbReference>
<evidence type="ECO:0000256" key="3">
    <source>
        <dbReference type="PIRSR" id="PIRSR036979-1"/>
    </source>
</evidence>
<sequence>MVSSSNALSSDDRPNTDDRLSTYDPNGVGLDNGNLFGFPFTEDSAQTWILPVPWDVTTSYRPGTAAGPQAVLEASPQLDFFDLTDPQGWRRGIFMPPISQSWLDRNRQLRTLADGIIQHLEQGHSLAHSPDLLGDLATINESCAHLNQWVYGFCTDALDRGKTVGILGGDHSVPLGYLQALADRYPDFGILHIDAHADLRHCYEGFTFSHASIMDNALQLPPISKLVQVGIRDLCQAEADTIAAQPQRIVTHYDRRLKQALYQGHTWETLCQRIIADLPPQVYISFDIDGLDPQLCPETGTPVPGGLSWDQTLFLLQVLGDSDRQIIGFDLCEVGNAPWDGNVGARVLYQLALLASRSPAPR</sequence>
<dbReference type="AlphaFoldDB" id="A0A0M2PZG9"/>
<proteinExistence type="inferred from homology"/>
<accession>A0A0M2PZG9</accession>
<dbReference type="PANTHER" id="PTHR11358">
    <property type="entry name" value="ARGINASE/AGMATINASE"/>
    <property type="match status" value="1"/>
</dbReference>
<dbReference type="eggNOG" id="COG0010">
    <property type="taxonomic scope" value="Bacteria"/>
</dbReference>
<dbReference type="SUPFAM" id="SSF52768">
    <property type="entry name" value="Arginase/deacetylase"/>
    <property type="match status" value="1"/>
</dbReference>
<dbReference type="PIRSF" id="PIRSF036979">
    <property type="entry name" value="Arginase"/>
    <property type="match status" value="1"/>
</dbReference>
<dbReference type="GO" id="GO:0046872">
    <property type="term" value="F:metal ion binding"/>
    <property type="evidence" value="ECO:0007669"/>
    <property type="project" value="UniProtKB-KW"/>
</dbReference>
<evidence type="ECO:0000256" key="4">
    <source>
        <dbReference type="PROSITE-ProRule" id="PRU00742"/>
    </source>
</evidence>
<dbReference type="CDD" id="cd11593">
    <property type="entry name" value="Agmatinase-like_2"/>
    <property type="match status" value="1"/>
</dbReference>
<evidence type="ECO:0000256" key="5">
    <source>
        <dbReference type="SAM" id="MobiDB-lite"/>
    </source>
</evidence>
<gene>
    <name evidence="6" type="ORF">PROH_04460</name>
</gene>
<evidence type="ECO:0000313" key="7">
    <source>
        <dbReference type="Proteomes" id="UP000034681"/>
    </source>
</evidence>
<protein>
    <submittedName>
        <fullName evidence="6">Agmatinase</fullName>
    </submittedName>
</protein>
<evidence type="ECO:0000313" key="6">
    <source>
        <dbReference type="EMBL" id="KKJ01555.1"/>
    </source>
</evidence>
<keyword evidence="3" id="KW-0464">Manganese</keyword>
<feature type="region of interest" description="Disordered" evidence="5">
    <location>
        <begin position="1"/>
        <end position="26"/>
    </location>
</feature>
<comment type="cofactor">
    <cofactor evidence="3">
        <name>Mn(2+)</name>
        <dbReference type="ChEBI" id="CHEBI:29035"/>
    </cofactor>
    <text evidence="3">Binds 2 manganese ions per subunit.</text>
</comment>
<dbReference type="EMBL" id="AJTX02000002">
    <property type="protein sequence ID" value="KKJ01555.1"/>
    <property type="molecule type" value="Genomic_DNA"/>
</dbReference>
<comment type="caution">
    <text evidence="6">The sequence shown here is derived from an EMBL/GenBank/DDBJ whole genome shotgun (WGS) entry which is preliminary data.</text>
</comment>
<evidence type="ECO:0000256" key="1">
    <source>
        <dbReference type="ARBA" id="ARBA00022723"/>
    </source>
</evidence>
<dbReference type="GO" id="GO:0033389">
    <property type="term" value="P:putrescine biosynthetic process from arginine, via agmatine"/>
    <property type="evidence" value="ECO:0007669"/>
    <property type="project" value="TreeGrafter"/>
</dbReference>
<dbReference type="Pfam" id="PF00491">
    <property type="entry name" value="Arginase"/>
    <property type="match status" value="1"/>
</dbReference>
<organism evidence="6 7">
    <name type="scientific">Prochlorothrix hollandica PCC 9006 = CALU 1027</name>
    <dbReference type="NCBI Taxonomy" id="317619"/>
    <lineage>
        <taxon>Bacteria</taxon>
        <taxon>Bacillati</taxon>
        <taxon>Cyanobacteriota</taxon>
        <taxon>Cyanophyceae</taxon>
        <taxon>Prochlorotrichales</taxon>
        <taxon>Prochlorotrichaceae</taxon>
        <taxon>Prochlorothrix</taxon>
    </lineage>
</organism>
<comment type="similarity">
    <text evidence="4">Belongs to the arginase family.</text>
</comment>
<keyword evidence="7" id="KW-1185">Reference proteome</keyword>
<feature type="binding site" evidence="3">
    <location>
        <position position="194"/>
    </location>
    <ligand>
        <name>Mn(2+)</name>
        <dbReference type="ChEBI" id="CHEBI:29035"/>
        <label>1</label>
    </ligand>
</feature>
<feature type="binding site" evidence="3">
    <location>
        <position position="289"/>
    </location>
    <ligand>
        <name>Mn(2+)</name>
        <dbReference type="ChEBI" id="CHEBI:29035"/>
        <label>1</label>
    </ligand>
</feature>
<feature type="binding site" evidence="3">
    <location>
        <position position="171"/>
    </location>
    <ligand>
        <name>Mn(2+)</name>
        <dbReference type="ChEBI" id="CHEBI:29035"/>
        <label>1</label>
    </ligand>
</feature>
<evidence type="ECO:0000256" key="2">
    <source>
        <dbReference type="ARBA" id="ARBA00022801"/>
    </source>
</evidence>
<dbReference type="PROSITE" id="PS51409">
    <property type="entry name" value="ARGINASE_2"/>
    <property type="match status" value="1"/>
</dbReference>